<dbReference type="InterPro" id="IPR017853">
    <property type="entry name" value="GH"/>
</dbReference>
<dbReference type="Pfam" id="PF01229">
    <property type="entry name" value="Glyco_hydro_39"/>
    <property type="match status" value="1"/>
</dbReference>
<evidence type="ECO:0000313" key="6">
    <source>
        <dbReference type="Proteomes" id="UP000317429"/>
    </source>
</evidence>
<keyword evidence="2 5" id="KW-0378">Hydrolase</keyword>
<reference evidence="5 6" key="1">
    <citation type="submission" date="2019-02" db="EMBL/GenBank/DDBJ databases">
        <title>Deep-cultivation of Planctomycetes and their phenomic and genomic characterization uncovers novel biology.</title>
        <authorList>
            <person name="Wiegand S."/>
            <person name="Jogler M."/>
            <person name="Boedeker C."/>
            <person name="Pinto D."/>
            <person name="Vollmers J."/>
            <person name="Rivas-Marin E."/>
            <person name="Kohn T."/>
            <person name="Peeters S.H."/>
            <person name="Heuer A."/>
            <person name="Rast P."/>
            <person name="Oberbeckmann S."/>
            <person name="Bunk B."/>
            <person name="Jeske O."/>
            <person name="Meyerdierks A."/>
            <person name="Storesund J.E."/>
            <person name="Kallscheuer N."/>
            <person name="Luecker S."/>
            <person name="Lage O.M."/>
            <person name="Pohl T."/>
            <person name="Merkel B.J."/>
            <person name="Hornburger P."/>
            <person name="Mueller R.-W."/>
            <person name="Bruemmer F."/>
            <person name="Labrenz M."/>
            <person name="Spormann A.M."/>
            <person name="Op den Camp H."/>
            <person name="Overmann J."/>
            <person name="Amann R."/>
            <person name="Jetten M.S.M."/>
            <person name="Mascher T."/>
            <person name="Medema M.H."/>
            <person name="Devos D.P."/>
            <person name="Kaster A.-K."/>
            <person name="Ovreas L."/>
            <person name="Rohde M."/>
            <person name="Galperin M.Y."/>
            <person name="Jogler C."/>
        </authorList>
    </citation>
    <scope>NUCLEOTIDE SEQUENCE [LARGE SCALE GENOMIC DNA]</scope>
    <source>
        <strain evidence="5 6">Pla175</strain>
    </source>
</reference>
<comment type="similarity">
    <text evidence="1">Belongs to the glycosyl hydrolase 39 family.</text>
</comment>
<dbReference type="InterPro" id="IPR049166">
    <property type="entry name" value="GH39_cat"/>
</dbReference>
<evidence type="ECO:0000256" key="2">
    <source>
        <dbReference type="ARBA" id="ARBA00022801"/>
    </source>
</evidence>
<dbReference type="SUPFAM" id="SSF51445">
    <property type="entry name" value="(Trans)glycosidases"/>
    <property type="match status" value="1"/>
</dbReference>
<protein>
    <submittedName>
        <fullName evidence="5">Beta-xylosidase</fullName>
        <ecNumber evidence="5">3.2.1.37</ecNumber>
    </submittedName>
</protein>
<keyword evidence="3 5" id="KW-0326">Glycosidase</keyword>
<proteinExistence type="inferred from homology"/>
<dbReference type="EC" id="3.2.1.37" evidence="5"/>
<dbReference type="EMBL" id="CP036291">
    <property type="protein sequence ID" value="QDU88422.1"/>
    <property type="molecule type" value="Genomic_DNA"/>
</dbReference>
<evidence type="ECO:0000256" key="3">
    <source>
        <dbReference type="ARBA" id="ARBA00023295"/>
    </source>
</evidence>
<dbReference type="KEGG" id="pnd:Pla175_17990"/>
<organism evidence="5 6">
    <name type="scientific">Pirellulimonas nuda</name>
    <dbReference type="NCBI Taxonomy" id="2528009"/>
    <lineage>
        <taxon>Bacteria</taxon>
        <taxon>Pseudomonadati</taxon>
        <taxon>Planctomycetota</taxon>
        <taxon>Planctomycetia</taxon>
        <taxon>Pirellulales</taxon>
        <taxon>Lacipirellulaceae</taxon>
        <taxon>Pirellulimonas</taxon>
    </lineage>
</organism>
<evidence type="ECO:0000256" key="1">
    <source>
        <dbReference type="ARBA" id="ARBA00008875"/>
    </source>
</evidence>
<dbReference type="Proteomes" id="UP000317429">
    <property type="component" value="Chromosome"/>
</dbReference>
<accession>A0A518DAB8</accession>
<dbReference type="GO" id="GO:0009044">
    <property type="term" value="F:xylan 1,4-beta-xylosidase activity"/>
    <property type="evidence" value="ECO:0007669"/>
    <property type="project" value="UniProtKB-EC"/>
</dbReference>
<gene>
    <name evidence="5" type="primary">xynB_1</name>
    <name evidence="5" type="ORF">Pla175_17990</name>
</gene>
<dbReference type="Gene3D" id="3.20.20.80">
    <property type="entry name" value="Glycosidases"/>
    <property type="match status" value="1"/>
</dbReference>
<sequence>MYRFWDVYPVTDQSPFLDEQQLSRLKQKYRYARFINCVRLFGGKDSKKDDYFRGVDARGQAICDFSEALAMLSGIRSCGFTPWIVLDNVPAEMSENPTKNLYGNTEPPASFDLWSSYVRQFARALVEEFGVEEVAQWRFRVGTEPDFSPGHWTGTQQQYLKHYDYTVAAVRSVLPSASIGPGNVIAPLRGRKQKSWAPAIINHCATGTNHVSGSTGTPLDVFGSSYYTSVGRSDIQFDAVVEFLREEIGNHPQFDSVPVEIHEFGILSEGGKQIAGDGTEFGSSWLAHMSEKIYRNDVRRVYQWDWNTDKGGNIPTPLTHVMDMLEEMAGGTRLSVESDQMSEMDHIGCIAARNGDVVNLIVFRHLAERSNGNKVLVRLTLDGGSFVEKELSVTRANLLDGEHAGFMAERNADMKHVRAKVADNAKTHAITRKVMAAHRAKYEELSKLHSVDPLPKPTVDSLGRMHFDLMLDGHAVVVLQLR</sequence>
<name>A0A518DAB8_9BACT</name>
<evidence type="ECO:0000259" key="4">
    <source>
        <dbReference type="Pfam" id="PF01229"/>
    </source>
</evidence>
<dbReference type="AlphaFoldDB" id="A0A518DAB8"/>
<keyword evidence="6" id="KW-1185">Reference proteome</keyword>
<feature type="domain" description="Glycosyl hydrolases family 39 N-terminal catalytic" evidence="4">
    <location>
        <begin position="61"/>
        <end position="221"/>
    </location>
</feature>
<evidence type="ECO:0000313" key="5">
    <source>
        <dbReference type="EMBL" id="QDU88422.1"/>
    </source>
</evidence>